<evidence type="ECO:0000313" key="1">
    <source>
        <dbReference type="EMBL" id="GLC30707.1"/>
    </source>
</evidence>
<dbReference type="EMBL" id="BRXR01000001">
    <property type="protein sequence ID" value="GLC30707.1"/>
    <property type="molecule type" value="Genomic_DNA"/>
</dbReference>
<name>A0ABQ5N669_9CLOT</name>
<keyword evidence="2" id="KW-1185">Reference proteome</keyword>
<sequence>MGFTLIDNDTMLENISDGAFRLYCVLQSYCYGEKDVCFPSQKTLGEKLKRSVRTIQRYIKELVEAKLIEVKRRGSNNNYYKMLRKAVQKSIQNTVSTIKAAAEKHKSSSKGNFNNYKQRNYNMNKLEKLLLNNDSGICYEECLL</sequence>
<comment type="caution">
    <text evidence="1">The sequence shown here is derived from an EMBL/GenBank/DDBJ whole genome shotgun (WGS) entry which is preliminary data.</text>
</comment>
<dbReference type="Gene3D" id="1.10.10.10">
    <property type="entry name" value="Winged helix-like DNA-binding domain superfamily/Winged helix DNA-binding domain"/>
    <property type="match status" value="1"/>
</dbReference>
<dbReference type="Proteomes" id="UP001208567">
    <property type="component" value="Unassembled WGS sequence"/>
</dbReference>
<accession>A0ABQ5N669</accession>
<dbReference type="InterPro" id="IPR036388">
    <property type="entry name" value="WH-like_DNA-bd_sf"/>
</dbReference>
<evidence type="ECO:0008006" key="3">
    <source>
        <dbReference type="Google" id="ProtNLM"/>
    </source>
</evidence>
<reference evidence="1 2" key="1">
    <citation type="journal article" date="2024" name="Int. J. Syst. Evol. Microbiol.">
        <title>Clostridium omnivorum sp. nov., isolated from anoxic soil under the treatment of reductive soil disinfestation.</title>
        <authorList>
            <person name="Ueki A."/>
            <person name="Tonouchi A."/>
            <person name="Kaku N."/>
            <person name="Honma S."/>
            <person name="Ueki K."/>
        </authorList>
    </citation>
    <scope>NUCLEOTIDE SEQUENCE [LARGE SCALE GENOMIC DNA]</scope>
    <source>
        <strain evidence="1 2">E14</strain>
    </source>
</reference>
<dbReference type="Pfam" id="PF13730">
    <property type="entry name" value="HTH_36"/>
    <property type="match status" value="1"/>
</dbReference>
<organism evidence="1 2">
    <name type="scientific">Clostridium omnivorum</name>
    <dbReference type="NCBI Taxonomy" id="1604902"/>
    <lineage>
        <taxon>Bacteria</taxon>
        <taxon>Bacillati</taxon>
        <taxon>Bacillota</taxon>
        <taxon>Clostridia</taxon>
        <taxon>Eubacteriales</taxon>
        <taxon>Clostridiaceae</taxon>
        <taxon>Clostridium</taxon>
    </lineage>
</organism>
<dbReference type="SUPFAM" id="SSF46785">
    <property type="entry name" value="Winged helix' DNA-binding domain"/>
    <property type="match status" value="1"/>
</dbReference>
<gene>
    <name evidence="1" type="ORF">bsdE14_21170</name>
</gene>
<dbReference type="InterPro" id="IPR036390">
    <property type="entry name" value="WH_DNA-bd_sf"/>
</dbReference>
<evidence type="ECO:0000313" key="2">
    <source>
        <dbReference type="Proteomes" id="UP001208567"/>
    </source>
</evidence>
<proteinExistence type="predicted"/>
<protein>
    <recommendedName>
        <fullName evidence="3">Helix-turn-helix domain-containing protein</fullName>
    </recommendedName>
</protein>